<gene>
    <name evidence="2" type="ORF">NX778_23165</name>
</gene>
<dbReference type="EMBL" id="JANUGU010000011">
    <property type="protein sequence ID" value="MCS0660979.1"/>
    <property type="molecule type" value="Genomic_DNA"/>
</dbReference>
<dbReference type="RefSeq" id="WP_258814172.1">
    <property type="nucleotide sequence ID" value="NZ_JANUGU010000011.1"/>
</dbReference>
<name>A0ABT2D4D5_9BURK</name>
<comment type="caution">
    <text evidence="2">The sequence shown here is derived from an EMBL/GenBank/DDBJ whole genome shotgun (WGS) entry which is preliminary data.</text>
</comment>
<evidence type="ECO:0000313" key="2">
    <source>
        <dbReference type="EMBL" id="MCS0660979.1"/>
    </source>
</evidence>
<keyword evidence="3" id="KW-1185">Reference proteome</keyword>
<organism evidence="2 3">
    <name type="scientific">Massilia terrae</name>
    <dbReference type="NCBI Taxonomy" id="1811224"/>
    <lineage>
        <taxon>Bacteria</taxon>
        <taxon>Pseudomonadati</taxon>
        <taxon>Pseudomonadota</taxon>
        <taxon>Betaproteobacteria</taxon>
        <taxon>Burkholderiales</taxon>
        <taxon>Oxalobacteraceae</taxon>
        <taxon>Telluria group</taxon>
        <taxon>Massilia</taxon>
    </lineage>
</organism>
<reference evidence="2 3" key="1">
    <citation type="submission" date="2022-08" db="EMBL/GenBank/DDBJ databases">
        <title>Reclassification of Massilia species as members of the genera Telluria, Duganella, Pseudoduganella, Mokoshia gen. nov. and Zemynaea gen. nov. using orthogonal and non-orthogonal genome-based approaches.</title>
        <authorList>
            <person name="Bowman J.P."/>
        </authorList>
    </citation>
    <scope>NUCLEOTIDE SEQUENCE [LARGE SCALE GENOMIC DNA]</scope>
    <source>
        <strain evidence="2 3">JCM 31606</strain>
    </source>
</reference>
<sequence length="124" mass="14041">MSFDALVQGCNLVYKGRAVSPRQMTLEVAGKGYNAWRALWVLLPGETRWKQARRLRDDIRQFAAPLALPPHEAMAAAAACMSETLRSALALVDHSTRQALPPLERRQERHRRQSDSMLDDVMKD</sequence>
<evidence type="ECO:0000256" key="1">
    <source>
        <dbReference type="SAM" id="MobiDB-lite"/>
    </source>
</evidence>
<dbReference type="Proteomes" id="UP001204621">
    <property type="component" value="Unassembled WGS sequence"/>
</dbReference>
<accession>A0ABT2D4D5</accession>
<proteinExistence type="predicted"/>
<feature type="region of interest" description="Disordered" evidence="1">
    <location>
        <begin position="99"/>
        <end position="124"/>
    </location>
</feature>
<protein>
    <recommendedName>
        <fullName evidence="4">KfrA N-terminal DNA-binding domain-containing protein</fullName>
    </recommendedName>
</protein>
<evidence type="ECO:0000313" key="3">
    <source>
        <dbReference type="Proteomes" id="UP001204621"/>
    </source>
</evidence>
<evidence type="ECO:0008006" key="4">
    <source>
        <dbReference type="Google" id="ProtNLM"/>
    </source>
</evidence>